<evidence type="ECO:0000256" key="7">
    <source>
        <dbReference type="SAM" id="MobiDB-lite"/>
    </source>
</evidence>
<dbReference type="Gene3D" id="4.10.240.10">
    <property type="entry name" value="Zn(2)-C6 fungal-type DNA-binding domain"/>
    <property type="match status" value="1"/>
</dbReference>
<dbReference type="Pfam" id="PF04082">
    <property type="entry name" value="Fungal_trans"/>
    <property type="match status" value="1"/>
</dbReference>
<dbReference type="AlphaFoldDB" id="A0AAN6DZT4"/>
<dbReference type="GO" id="GO:0000976">
    <property type="term" value="F:transcription cis-regulatory region binding"/>
    <property type="evidence" value="ECO:0007669"/>
    <property type="project" value="TreeGrafter"/>
</dbReference>
<keyword evidence="4" id="KW-0238">DNA-binding</keyword>
<gene>
    <name evidence="9" type="ORF">EDD36DRAFT_192865</name>
</gene>
<dbReference type="PANTHER" id="PTHR31845:SF17">
    <property type="entry name" value="ZN(II)2CYS6 TRANSCRIPTION FACTOR (EUROFUNG)"/>
    <property type="match status" value="1"/>
</dbReference>
<feature type="domain" description="Zn(2)-C6 fungal-type" evidence="8">
    <location>
        <begin position="22"/>
        <end position="54"/>
    </location>
</feature>
<evidence type="ECO:0000256" key="1">
    <source>
        <dbReference type="ARBA" id="ARBA00004123"/>
    </source>
</evidence>
<dbReference type="GO" id="GO:0005634">
    <property type="term" value="C:nucleus"/>
    <property type="evidence" value="ECO:0007669"/>
    <property type="project" value="UniProtKB-SubCell"/>
</dbReference>
<evidence type="ECO:0000256" key="2">
    <source>
        <dbReference type="ARBA" id="ARBA00022723"/>
    </source>
</evidence>
<dbReference type="CDD" id="cd00067">
    <property type="entry name" value="GAL4"/>
    <property type="match status" value="1"/>
</dbReference>
<comment type="caution">
    <text evidence="9">The sequence shown here is derived from an EMBL/GenBank/DDBJ whole genome shotgun (WGS) entry which is preliminary data.</text>
</comment>
<accession>A0AAN6DZT4</accession>
<dbReference type="CDD" id="cd12148">
    <property type="entry name" value="fungal_TF_MHR"/>
    <property type="match status" value="1"/>
</dbReference>
<dbReference type="Proteomes" id="UP001203852">
    <property type="component" value="Unassembled WGS sequence"/>
</dbReference>
<keyword evidence="5" id="KW-0804">Transcription</keyword>
<evidence type="ECO:0000256" key="5">
    <source>
        <dbReference type="ARBA" id="ARBA00023163"/>
    </source>
</evidence>
<dbReference type="InterPro" id="IPR007219">
    <property type="entry name" value="XnlR_reg_dom"/>
</dbReference>
<dbReference type="GO" id="GO:0008270">
    <property type="term" value="F:zinc ion binding"/>
    <property type="evidence" value="ECO:0007669"/>
    <property type="project" value="InterPro"/>
</dbReference>
<evidence type="ECO:0000256" key="4">
    <source>
        <dbReference type="ARBA" id="ARBA00023125"/>
    </source>
</evidence>
<proteinExistence type="predicted"/>
<feature type="region of interest" description="Disordered" evidence="7">
    <location>
        <begin position="562"/>
        <end position="585"/>
    </location>
</feature>
<evidence type="ECO:0000313" key="9">
    <source>
        <dbReference type="EMBL" id="KAI1615611.1"/>
    </source>
</evidence>
<protein>
    <recommendedName>
        <fullName evidence="8">Zn(2)-C6 fungal-type domain-containing protein</fullName>
    </recommendedName>
</protein>
<evidence type="ECO:0000313" key="10">
    <source>
        <dbReference type="Proteomes" id="UP001203852"/>
    </source>
</evidence>
<dbReference type="PROSITE" id="PS50048">
    <property type="entry name" value="ZN2_CY6_FUNGAL_2"/>
    <property type="match status" value="1"/>
</dbReference>
<evidence type="ECO:0000256" key="6">
    <source>
        <dbReference type="ARBA" id="ARBA00023242"/>
    </source>
</evidence>
<dbReference type="InterPro" id="IPR036864">
    <property type="entry name" value="Zn2-C6_fun-type_DNA-bd_sf"/>
</dbReference>
<name>A0AAN6DZT4_9EURO</name>
<sequence length="656" mass="73414">MQDGGPTIARTGDRAVASSSNACLSCRRVKMKCRVPESHSKCERCKRKSLECTFRKHQRGRRPAVKLASGALPSNLEATKQANAISGRINESLTDAGRHRPSSGTQDGEESSSARAEAEKAFWAESDNFRPPDLLNREATSGHFSLLNVLSTTNRMGSPVLSNSSSDDPIQMRLINYNIAVTLFEGFMKHLNPYICQLDPVFHTFSYVQKTSSFLLTAVLAASAKSLNPAVYPALKEHAETLFTKSFRRGHKSAEIVQAILVLTYWKELDDTRVWLSVGYAIRLSMELGWHRLPKAQHENDRLRPDSERRKLRNCQRTWLVLFVYDRSISLQTGKPRMIERSELIESVDVWLKHDLALPMDVLLGAFVSLRLLTSDVFDVLDPNPTVDRTLQVYGTDALLKSLGCQIRTWEDHWIGLAQTAACETCHLFLIRFYGMHLQLLLSSFSLRPALLSQSTEAKIRTGVIWSSNATAIQMLKLVSDPSVSPVLYFAQDSVHVMIAYAAVFLIKLLFCVPKHVRADLETMTIEALRDAARSFAHQAAPPNSSCWLQAKFLENVLNDCTRPSRPRTDTHDAAEAGREAPHEHSRIAVHDEADRTALHQDMDGADTHGGQSHLFNDTISPDFALWDDDMWEPMFASAGFNITDGTFLADAYTQA</sequence>
<comment type="subcellular location">
    <subcellularLocation>
        <location evidence="1">Nucleus</location>
    </subcellularLocation>
</comment>
<reference evidence="9" key="1">
    <citation type="journal article" date="2022" name="bioRxiv">
        <title>Deciphering the potential niche of two novel black yeast fungi from a biological soil crust based on their genomes, phenotypes, and melanin regulation.</title>
        <authorList>
            <consortium name="DOE Joint Genome Institute"/>
            <person name="Carr E.C."/>
            <person name="Barton Q."/>
            <person name="Grambo S."/>
            <person name="Sullivan M."/>
            <person name="Renfro C.M."/>
            <person name="Kuo A."/>
            <person name="Pangilinan J."/>
            <person name="Lipzen A."/>
            <person name="Keymanesh K."/>
            <person name="Savage E."/>
            <person name="Barry K."/>
            <person name="Grigoriev I.V."/>
            <person name="Riekhof W.R."/>
            <person name="Harris S.S."/>
        </authorList>
    </citation>
    <scope>NUCLEOTIDE SEQUENCE</scope>
    <source>
        <strain evidence="9">JF 03-4F</strain>
    </source>
</reference>
<keyword evidence="3" id="KW-0805">Transcription regulation</keyword>
<dbReference type="InterPro" id="IPR051089">
    <property type="entry name" value="prtT"/>
</dbReference>
<keyword evidence="6" id="KW-0539">Nucleus</keyword>
<dbReference type="PROSITE" id="PS00463">
    <property type="entry name" value="ZN2_CY6_FUNGAL_1"/>
    <property type="match status" value="1"/>
</dbReference>
<evidence type="ECO:0000256" key="3">
    <source>
        <dbReference type="ARBA" id="ARBA00023015"/>
    </source>
</evidence>
<dbReference type="PANTHER" id="PTHR31845">
    <property type="entry name" value="FINGER DOMAIN PROTEIN, PUTATIVE-RELATED"/>
    <property type="match status" value="1"/>
</dbReference>
<feature type="region of interest" description="Disordered" evidence="7">
    <location>
        <begin position="90"/>
        <end position="117"/>
    </location>
</feature>
<dbReference type="GO" id="GO:0006351">
    <property type="term" value="P:DNA-templated transcription"/>
    <property type="evidence" value="ECO:0007669"/>
    <property type="project" value="InterPro"/>
</dbReference>
<keyword evidence="2" id="KW-0479">Metal-binding</keyword>
<dbReference type="EMBL" id="MU404352">
    <property type="protein sequence ID" value="KAI1615611.1"/>
    <property type="molecule type" value="Genomic_DNA"/>
</dbReference>
<organism evidence="9 10">
    <name type="scientific">Exophiala viscosa</name>
    <dbReference type="NCBI Taxonomy" id="2486360"/>
    <lineage>
        <taxon>Eukaryota</taxon>
        <taxon>Fungi</taxon>
        <taxon>Dikarya</taxon>
        <taxon>Ascomycota</taxon>
        <taxon>Pezizomycotina</taxon>
        <taxon>Eurotiomycetes</taxon>
        <taxon>Chaetothyriomycetidae</taxon>
        <taxon>Chaetothyriales</taxon>
        <taxon>Herpotrichiellaceae</taxon>
        <taxon>Exophiala</taxon>
    </lineage>
</organism>
<dbReference type="SUPFAM" id="SSF57701">
    <property type="entry name" value="Zn2/Cys6 DNA-binding domain"/>
    <property type="match status" value="1"/>
</dbReference>
<dbReference type="SMART" id="SM00066">
    <property type="entry name" value="GAL4"/>
    <property type="match status" value="1"/>
</dbReference>
<keyword evidence="10" id="KW-1185">Reference proteome</keyword>
<dbReference type="SMART" id="SM00906">
    <property type="entry name" value="Fungal_trans"/>
    <property type="match status" value="1"/>
</dbReference>
<feature type="compositionally biased region" description="Basic and acidic residues" evidence="7">
    <location>
        <begin position="567"/>
        <end position="585"/>
    </location>
</feature>
<dbReference type="InterPro" id="IPR001138">
    <property type="entry name" value="Zn2Cys6_DnaBD"/>
</dbReference>
<evidence type="ECO:0000259" key="8">
    <source>
        <dbReference type="PROSITE" id="PS50048"/>
    </source>
</evidence>
<dbReference type="GO" id="GO:0000981">
    <property type="term" value="F:DNA-binding transcription factor activity, RNA polymerase II-specific"/>
    <property type="evidence" value="ECO:0007669"/>
    <property type="project" value="InterPro"/>
</dbReference>